<evidence type="ECO:0000313" key="2">
    <source>
        <dbReference type="EMBL" id="GBO89236.1"/>
    </source>
</evidence>
<dbReference type="AlphaFoldDB" id="A0A5M3Q277"/>
<name>A0A5M3Q277_9GAMM</name>
<evidence type="ECO:0000313" key="3">
    <source>
        <dbReference type="Proteomes" id="UP000387223"/>
    </source>
</evidence>
<gene>
    <name evidence="2" type="ORF">MSSD14B_29040</name>
</gene>
<dbReference type="RefSeq" id="WP_136630308.1">
    <property type="nucleotide sequence ID" value="NZ_BGZI01000020.1"/>
</dbReference>
<dbReference type="EMBL" id="BGZI01000020">
    <property type="protein sequence ID" value="GBO89236.1"/>
    <property type="molecule type" value="Genomic_DNA"/>
</dbReference>
<feature type="region of interest" description="Disordered" evidence="1">
    <location>
        <begin position="83"/>
        <end position="103"/>
    </location>
</feature>
<proteinExistence type="predicted"/>
<evidence type="ECO:0000256" key="1">
    <source>
        <dbReference type="SAM" id="MobiDB-lite"/>
    </source>
</evidence>
<organism evidence="2 3">
    <name type="scientific">Marinobacter salsuginis</name>
    <dbReference type="NCBI Taxonomy" id="418719"/>
    <lineage>
        <taxon>Bacteria</taxon>
        <taxon>Pseudomonadati</taxon>
        <taxon>Pseudomonadota</taxon>
        <taxon>Gammaproteobacteria</taxon>
        <taxon>Pseudomonadales</taxon>
        <taxon>Marinobacteraceae</taxon>
        <taxon>Marinobacter</taxon>
    </lineage>
</organism>
<reference evidence="2 3" key="1">
    <citation type="journal article" date="2019" name="J. Gen. Appl. Microbiol.">
        <title>Aerobic degradation of cis-dichloroethene by the marine bacterium Marinobacter salsuginis strain 5N-3.</title>
        <authorList>
            <person name="Inoue Y."/>
            <person name="Fukunaga Y."/>
            <person name="Katsumata H."/>
            <person name="Ohji S."/>
            <person name="Hosoyama A."/>
            <person name="Mori K."/>
            <person name="Ando K."/>
        </authorList>
    </citation>
    <scope>NUCLEOTIDE SEQUENCE [LARGE SCALE GENOMIC DNA]</scope>
    <source>
        <strain evidence="2 3">NBRC 109114</strain>
    </source>
</reference>
<comment type="caution">
    <text evidence="2">The sequence shown here is derived from an EMBL/GenBank/DDBJ whole genome shotgun (WGS) entry which is preliminary data.</text>
</comment>
<sequence>MLKIAIFGKPIVEFTGPELKKHCRSFFENGMNKFLEFSTKGHQLESFHGIEVRIPYSIEAAERLLSTWKRELIARASSENNGGLDAEIRLPDPDDGSGYPDSIDDPHRMPWVNLERQGFIEEHMELFDAIMKPVDFDMIAKAIKDQAGSLVDLGMKSAARDLTSFLNLMPRGSNPVMKTAGLEFSKYGGGSHEGMDRYYLIRDMEEALSALGVAEHETGVDGLCDAVSRITRELNAYGMIRDIPSRTKMGIPGILTATVYKDKTKFVLARDHADALLSFIALHGDVELPELAA</sequence>
<protein>
    <submittedName>
        <fullName evidence="2">Uncharacterized protein</fullName>
    </submittedName>
</protein>
<dbReference type="Proteomes" id="UP000387223">
    <property type="component" value="Unassembled WGS sequence"/>
</dbReference>
<accession>A0A5M3Q277</accession>